<organism evidence="1 2">
    <name type="scientific">Runella salmonicolor</name>
    <dbReference type="NCBI Taxonomy" id="2950278"/>
    <lineage>
        <taxon>Bacteria</taxon>
        <taxon>Pseudomonadati</taxon>
        <taxon>Bacteroidota</taxon>
        <taxon>Cytophagia</taxon>
        <taxon>Cytophagales</taxon>
        <taxon>Spirosomataceae</taxon>
        <taxon>Runella</taxon>
    </lineage>
</organism>
<evidence type="ECO:0000313" key="2">
    <source>
        <dbReference type="Proteomes" id="UP001204772"/>
    </source>
</evidence>
<gene>
    <name evidence="1" type="ORF">NCI00_08005</name>
</gene>
<proteinExistence type="predicted"/>
<dbReference type="RefSeq" id="WP_253526583.1">
    <property type="nucleotide sequence ID" value="NZ_JAMZEL010000002.1"/>
</dbReference>
<accession>A0ABT1FNN2</accession>
<reference evidence="1 2" key="1">
    <citation type="submission" date="2022-06" db="EMBL/GenBank/DDBJ databases">
        <title>Runella sp. S5 genome sequencing.</title>
        <authorList>
            <person name="Park S."/>
        </authorList>
    </citation>
    <scope>NUCLEOTIDE SEQUENCE [LARGE SCALE GENOMIC DNA]</scope>
    <source>
        <strain evidence="1 2">S5</strain>
    </source>
</reference>
<dbReference type="EMBL" id="JAMZEL010000002">
    <property type="protein sequence ID" value="MCP1382363.1"/>
    <property type="molecule type" value="Genomic_DNA"/>
</dbReference>
<comment type="caution">
    <text evidence="1">The sequence shown here is derived from an EMBL/GenBank/DDBJ whole genome shotgun (WGS) entry which is preliminary data.</text>
</comment>
<protein>
    <submittedName>
        <fullName evidence="1">Uncharacterized protein</fullName>
    </submittedName>
</protein>
<sequence length="54" mass="6092">MRIFEHKSTFFYKKSVLLFGECIALNAKNTTFAPLLAETKTQNVTTVSNVFGHP</sequence>
<dbReference type="Proteomes" id="UP001204772">
    <property type="component" value="Unassembled WGS sequence"/>
</dbReference>
<evidence type="ECO:0000313" key="1">
    <source>
        <dbReference type="EMBL" id="MCP1382363.1"/>
    </source>
</evidence>
<name>A0ABT1FNN2_9BACT</name>
<keyword evidence="2" id="KW-1185">Reference proteome</keyword>